<dbReference type="GO" id="GO:0016987">
    <property type="term" value="F:sigma factor activity"/>
    <property type="evidence" value="ECO:0007669"/>
    <property type="project" value="UniProtKB-KW"/>
</dbReference>
<dbReference type="CDD" id="cd06171">
    <property type="entry name" value="Sigma70_r4"/>
    <property type="match status" value="1"/>
</dbReference>
<feature type="domain" description="RNA polymerase sigma-70 region 2" evidence="5">
    <location>
        <begin position="26"/>
        <end position="92"/>
    </location>
</feature>
<dbReference type="SUPFAM" id="SSF88659">
    <property type="entry name" value="Sigma3 and sigma4 domains of RNA polymerase sigma factors"/>
    <property type="match status" value="1"/>
</dbReference>
<dbReference type="SUPFAM" id="SSF88946">
    <property type="entry name" value="Sigma2 domain of RNA polymerase sigma factors"/>
    <property type="match status" value="1"/>
</dbReference>
<protein>
    <submittedName>
        <fullName evidence="7">RNA polymerase sigma-70 factor, ECF subfamily</fullName>
    </submittedName>
</protein>
<dbReference type="Proteomes" id="UP000004095">
    <property type="component" value="Unassembled WGS sequence"/>
</dbReference>
<dbReference type="InterPro" id="IPR039425">
    <property type="entry name" value="RNA_pol_sigma-70-like"/>
</dbReference>
<comment type="similarity">
    <text evidence="1">Belongs to the sigma-70 factor family. ECF subfamily.</text>
</comment>
<dbReference type="AlphaFoldDB" id="A1ZJQ1"/>
<dbReference type="InterPro" id="IPR013325">
    <property type="entry name" value="RNA_pol_sigma_r2"/>
</dbReference>
<feature type="domain" description="RNA polymerase sigma factor 70 region 4 type 2" evidence="6">
    <location>
        <begin position="118"/>
        <end position="169"/>
    </location>
</feature>
<accession>A1ZJQ1</accession>
<name>A1ZJQ1_MICM2</name>
<sequence length="187" mass="21667">MSKLSSEKALVKGCRKGKRQAQQKVYELYSPKMFAVCLRYVRHQFDAEEVMTNGFLKVFSKIDQFKEEGSFEGWIRRIVVNEALNHLRKNKRHQAEVDIENISEAAELASAEDNLNAQDLMKCIDQLPEGYRTVFNLYAIEGYSHKEIGEQLGISTNTSKSQLSRARVLLQKYVRNQEKKTYSIDHE</sequence>
<dbReference type="InterPro" id="IPR013249">
    <property type="entry name" value="RNA_pol_sigma70_r4_t2"/>
</dbReference>
<evidence type="ECO:0000259" key="6">
    <source>
        <dbReference type="Pfam" id="PF08281"/>
    </source>
</evidence>
<evidence type="ECO:0000313" key="8">
    <source>
        <dbReference type="Proteomes" id="UP000004095"/>
    </source>
</evidence>
<organism evidence="7 8">
    <name type="scientific">Microscilla marina ATCC 23134</name>
    <dbReference type="NCBI Taxonomy" id="313606"/>
    <lineage>
        <taxon>Bacteria</taxon>
        <taxon>Pseudomonadati</taxon>
        <taxon>Bacteroidota</taxon>
        <taxon>Cytophagia</taxon>
        <taxon>Cytophagales</taxon>
        <taxon>Microscillaceae</taxon>
        <taxon>Microscilla</taxon>
    </lineage>
</organism>
<evidence type="ECO:0000256" key="2">
    <source>
        <dbReference type="ARBA" id="ARBA00023015"/>
    </source>
</evidence>
<keyword evidence="3" id="KW-0731">Sigma factor</keyword>
<dbReference type="NCBIfam" id="TIGR02937">
    <property type="entry name" value="sigma70-ECF"/>
    <property type="match status" value="1"/>
</dbReference>
<dbReference type="InterPro" id="IPR013324">
    <property type="entry name" value="RNA_pol_sigma_r3/r4-like"/>
</dbReference>
<dbReference type="GO" id="GO:0006352">
    <property type="term" value="P:DNA-templated transcription initiation"/>
    <property type="evidence" value="ECO:0007669"/>
    <property type="project" value="InterPro"/>
</dbReference>
<evidence type="ECO:0000313" key="7">
    <source>
        <dbReference type="EMBL" id="EAY29354.1"/>
    </source>
</evidence>
<dbReference type="PANTHER" id="PTHR43133">
    <property type="entry name" value="RNA POLYMERASE ECF-TYPE SIGMA FACTO"/>
    <property type="match status" value="1"/>
</dbReference>
<evidence type="ECO:0000256" key="4">
    <source>
        <dbReference type="ARBA" id="ARBA00023163"/>
    </source>
</evidence>
<dbReference type="Pfam" id="PF08281">
    <property type="entry name" value="Sigma70_r4_2"/>
    <property type="match status" value="1"/>
</dbReference>
<dbReference type="InterPro" id="IPR036388">
    <property type="entry name" value="WH-like_DNA-bd_sf"/>
</dbReference>
<dbReference type="Pfam" id="PF04542">
    <property type="entry name" value="Sigma70_r2"/>
    <property type="match status" value="1"/>
</dbReference>
<reference evidence="7 8" key="1">
    <citation type="submission" date="2007-01" db="EMBL/GenBank/DDBJ databases">
        <authorList>
            <person name="Haygood M."/>
            <person name="Podell S."/>
            <person name="Anderson C."/>
            <person name="Hopkinson B."/>
            <person name="Roe K."/>
            <person name="Barbeau K."/>
            <person name="Gaasterland T."/>
            <person name="Ferriera S."/>
            <person name="Johnson J."/>
            <person name="Kravitz S."/>
            <person name="Beeson K."/>
            <person name="Sutton G."/>
            <person name="Rogers Y.-H."/>
            <person name="Friedman R."/>
            <person name="Frazier M."/>
            <person name="Venter J.C."/>
        </authorList>
    </citation>
    <scope>NUCLEOTIDE SEQUENCE [LARGE SCALE GENOMIC DNA]</scope>
    <source>
        <strain evidence="7 8">ATCC 23134</strain>
    </source>
</reference>
<dbReference type="InterPro" id="IPR014284">
    <property type="entry name" value="RNA_pol_sigma-70_dom"/>
</dbReference>
<proteinExistence type="inferred from homology"/>
<dbReference type="OrthoDB" id="1493925at2"/>
<dbReference type="PANTHER" id="PTHR43133:SF46">
    <property type="entry name" value="RNA POLYMERASE SIGMA-70 FACTOR ECF SUBFAMILY"/>
    <property type="match status" value="1"/>
</dbReference>
<gene>
    <name evidence="7" type="ORF">M23134_01410</name>
</gene>
<evidence type="ECO:0000256" key="3">
    <source>
        <dbReference type="ARBA" id="ARBA00023082"/>
    </source>
</evidence>
<evidence type="ECO:0000259" key="5">
    <source>
        <dbReference type="Pfam" id="PF04542"/>
    </source>
</evidence>
<dbReference type="EMBL" id="AAWS01000011">
    <property type="protein sequence ID" value="EAY29354.1"/>
    <property type="molecule type" value="Genomic_DNA"/>
</dbReference>
<evidence type="ECO:0000256" key="1">
    <source>
        <dbReference type="ARBA" id="ARBA00010641"/>
    </source>
</evidence>
<comment type="caution">
    <text evidence="7">The sequence shown here is derived from an EMBL/GenBank/DDBJ whole genome shotgun (WGS) entry which is preliminary data.</text>
</comment>
<keyword evidence="2" id="KW-0805">Transcription regulation</keyword>
<dbReference type="Gene3D" id="1.10.1740.10">
    <property type="match status" value="1"/>
</dbReference>
<dbReference type="InterPro" id="IPR007627">
    <property type="entry name" value="RNA_pol_sigma70_r2"/>
</dbReference>
<dbReference type="GO" id="GO:0003677">
    <property type="term" value="F:DNA binding"/>
    <property type="evidence" value="ECO:0007669"/>
    <property type="project" value="InterPro"/>
</dbReference>
<keyword evidence="4" id="KW-0804">Transcription</keyword>
<dbReference type="eggNOG" id="COG1595">
    <property type="taxonomic scope" value="Bacteria"/>
</dbReference>
<dbReference type="Gene3D" id="1.10.10.10">
    <property type="entry name" value="Winged helix-like DNA-binding domain superfamily/Winged helix DNA-binding domain"/>
    <property type="match status" value="1"/>
</dbReference>
<dbReference type="RefSeq" id="WP_002696352.1">
    <property type="nucleotide sequence ID" value="NZ_AAWS01000011.1"/>
</dbReference>
<keyword evidence="8" id="KW-1185">Reference proteome</keyword>